<feature type="domain" description="SpoVT-AbrB" evidence="8">
    <location>
        <begin position="76"/>
        <end position="119"/>
    </location>
</feature>
<evidence type="ECO:0000256" key="1">
    <source>
        <dbReference type="ARBA" id="ARBA00013860"/>
    </source>
</evidence>
<sequence>MFMGQFKHNIDAKGRLIIPSKLREQCGDSVVVTRGLDGCLALYTIDGWNEYYEKLHKLPTTKRQARDYVRIVTSMADELVFDKLGRVNISSFLRKEANLEKECMIIGAGDHVEIWNKDRWDSYYDSKKDSFDDICESLDDFDL</sequence>
<dbReference type="InterPro" id="IPR037914">
    <property type="entry name" value="SpoVT-AbrB_sf"/>
</dbReference>
<dbReference type="HAMAP" id="MF_01008">
    <property type="entry name" value="MraZ"/>
    <property type="match status" value="1"/>
</dbReference>
<dbReference type="NCBIfam" id="TIGR00242">
    <property type="entry name" value="division/cell wall cluster transcriptional repressor MraZ"/>
    <property type="match status" value="1"/>
</dbReference>
<keyword evidence="4 7" id="KW-0805">Transcription regulation</keyword>
<comment type="subcellular location">
    <subcellularLocation>
        <location evidence="7">Cytoplasm</location>
        <location evidence="7">Nucleoid</location>
    </subcellularLocation>
</comment>
<dbReference type="AlphaFoldDB" id="A0A9D1XN08"/>
<dbReference type="Proteomes" id="UP000886724">
    <property type="component" value="Unassembled WGS sequence"/>
</dbReference>
<reference evidence="9" key="2">
    <citation type="submission" date="2021-04" db="EMBL/GenBank/DDBJ databases">
        <authorList>
            <person name="Gilroy R."/>
        </authorList>
    </citation>
    <scope>NUCLEOTIDE SEQUENCE</scope>
    <source>
        <strain evidence="9">ChiGjej1B1-14440</strain>
    </source>
</reference>
<dbReference type="InterPro" id="IPR035642">
    <property type="entry name" value="MraZ_N"/>
</dbReference>
<organism evidence="9 10">
    <name type="scientific">Candidatus Erysipelatoclostridium merdavium</name>
    <dbReference type="NCBI Taxonomy" id="2838566"/>
    <lineage>
        <taxon>Bacteria</taxon>
        <taxon>Bacillati</taxon>
        <taxon>Bacillota</taxon>
        <taxon>Erysipelotrichia</taxon>
        <taxon>Erysipelotrichales</taxon>
        <taxon>Erysipelotrichales incertae sedis</taxon>
    </lineage>
</organism>
<evidence type="ECO:0000256" key="7">
    <source>
        <dbReference type="HAMAP-Rule" id="MF_01008"/>
    </source>
</evidence>
<evidence type="ECO:0000313" key="10">
    <source>
        <dbReference type="Proteomes" id="UP000886724"/>
    </source>
</evidence>
<proteinExistence type="inferred from homology"/>
<keyword evidence="3" id="KW-0677">Repeat</keyword>
<evidence type="ECO:0000313" key="9">
    <source>
        <dbReference type="EMBL" id="HIX82041.1"/>
    </source>
</evidence>
<feature type="domain" description="SpoVT-AbrB" evidence="8">
    <location>
        <begin position="5"/>
        <end position="47"/>
    </location>
</feature>
<dbReference type="GO" id="GO:0009295">
    <property type="term" value="C:nucleoid"/>
    <property type="evidence" value="ECO:0007669"/>
    <property type="project" value="UniProtKB-SubCell"/>
</dbReference>
<evidence type="ECO:0000259" key="8">
    <source>
        <dbReference type="PROSITE" id="PS51740"/>
    </source>
</evidence>
<gene>
    <name evidence="7 9" type="primary">mraZ</name>
    <name evidence="9" type="ORF">H9980_08745</name>
</gene>
<reference evidence="9" key="1">
    <citation type="journal article" date="2021" name="PeerJ">
        <title>Extensive microbial diversity within the chicken gut microbiome revealed by metagenomics and culture.</title>
        <authorList>
            <person name="Gilroy R."/>
            <person name="Ravi A."/>
            <person name="Getino M."/>
            <person name="Pursley I."/>
            <person name="Horton D.L."/>
            <person name="Alikhan N.F."/>
            <person name="Baker D."/>
            <person name="Gharbi K."/>
            <person name="Hall N."/>
            <person name="Watson M."/>
            <person name="Adriaenssens E.M."/>
            <person name="Foster-Nyarko E."/>
            <person name="Jarju S."/>
            <person name="Secka A."/>
            <person name="Antonio M."/>
            <person name="Oren A."/>
            <person name="Chaudhuri R.R."/>
            <person name="La Ragione R."/>
            <person name="Hildebrand F."/>
            <person name="Pallen M.J."/>
        </authorList>
    </citation>
    <scope>NUCLEOTIDE SEQUENCE</scope>
    <source>
        <strain evidence="9">ChiGjej1B1-14440</strain>
    </source>
</reference>
<dbReference type="GO" id="GO:0003700">
    <property type="term" value="F:DNA-binding transcription factor activity"/>
    <property type="evidence" value="ECO:0007669"/>
    <property type="project" value="UniProtKB-UniRule"/>
</dbReference>
<dbReference type="InterPro" id="IPR035644">
    <property type="entry name" value="MraZ_C"/>
</dbReference>
<dbReference type="InterPro" id="IPR007159">
    <property type="entry name" value="SpoVT-AbrB_dom"/>
</dbReference>
<dbReference type="InterPro" id="IPR038619">
    <property type="entry name" value="MraZ_sf"/>
</dbReference>
<keyword evidence="5 7" id="KW-0238">DNA-binding</keyword>
<comment type="subunit">
    <text evidence="7">Forms oligomers.</text>
</comment>
<dbReference type="PROSITE" id="PS51740">
    <property type="entry name" value="SPOVT_ABRB"/>
    <property type="match status" value="2"/>
</dbReference>
<comment type="caution">
    <text evidence="9">The sequence shown here is derived from an EMBL/GenBank/DDBJ whole genome shotgun (WGS) entry which is preliminary data.</text>
</comment>
<dbReference type="PANTHER" id="PTHR34701:SF1">
    <property type="entry name" value="TRANSCRIPTIONAL REGULATOR MRAZ"/>
    <property type="match status" value="1"/>
</dbReference>
<evidence type="ECO:0000256" key="2">
    <source>
        <dbReference type="ARBA" id="ARBA00022490"/>
    </source>
</evidence>
<evidence type="ECO:0000256" key="6">
    <source>
        <dbReference type="ARBA" id="ARBA00023163"/>
    </source>
</evidence>
<dbReference type="PANTHER" id="PTHR34701">
    <property type="entry name" value="TRANSCRIPTIONAL REGULATOR MRAZ"/>
    <property type="match status" value="1"/>
</dbReference>
<dbReference type="GO" id="GO:0000976">
    <property type="term" value="F:transcription cis-regulatory region binding"/>
    <property type="evidence" value="ECO:0007669"/>
    <property type="project" value="TreeGrafter"/>
</dbReference>
<dbReference type="Pfam" id="PF02381">
    <property type="entry name" value="MraZ"/>
    <property type="match status" value="2"/>
</dbReference>
<name>A0A9D1XN08_9FIRM</name>
<dbReference type="Gene3D" id="3.40.1550.20">
    <property type="entry name" value="Transcriptional regulator MraZ domain"/>
    <property type="match status" value="1"/>
</dbReference>
<dbReference type="CDD" id="cd16320">
    <property type="entry name" value="MraZ_N"/>
    <property type="match status" value="1"/>
</dbReference>
<dbReference type="GO" id="GO:2000143">
    <property type="term" value="P:negative regulation of DNA-templated transcription initiation"/>
    <property type="evidence" value="ECO:0007669"/>
    <property type="project" value="TreeGrafter"/>
</dbReference>
<evidence type="ECO:0000256" key="4">
    <source>
        <dbReference type="ARBA" id="ARBA00023015"/>
    </source>
</evidence>
<comment type="similarity">
    <text evidence="7">Belongs to the MraZ family.</text>
</comment>
<keyword evidence="6 7" id="KW-0804">Transcription</keyword>
<protein>
    <recommendedName>
        <fullName evidence="1 7">Transcriptional regulator MraZ</fullName>
    </recommendedName>
</protein>
<evidence type="ECO:0000256" key="5">
    <source>
        <dbReference type="ARBA" id="ARBA00023125"/>
    </source>
</evidence>
<dbReference type="EMBL" id="DXET01000192">
    <property type="protein sequence ID" value="HIX82041.1"/>
    <property type="molecule type" value="Genomic_DNA"/>
</dbReference>
<dbReference type="SUPFAM" id="SSF89447">
    <property type="entry name" value="AbrB/MazE/MraZ-like"/>
    <property type="match status" value="1"/>
</dbReference>
<dbReference type="InterPro" id="IPR020603">
    <property type="entry name" value="MraZ_dom"/>
</dbReference>
<dbReference type="CDD" id="cd16321">
    <property type="entry name" value="MraZ_C"/>
    <property type="match status" value="1"/>
</dbReference>
<dbReference type="GO" id="GO:0005737">
    <property type="term" value="C:cytoplasm"/>
    <property type="evidence" value="ECO:0007669"/>
    <property type="project" value="UniProtKB-UniRule"/>
</dbReference>
<keyword evidence="2 7" id="KW-0963">Cytoplasm</keyword>
<evidence type="ECO:0000256" key="3">
    <source>
        <dbReference type="ARBA" id="ARBA00022737"/>
    </source>
</evidence>
<accession>A0A9D1XN08</accession>
<dbReference type="InterPro" id="IPR003444">
    <property type="entry name" value="MraZ"/>
</dbReference>